<feature type="non-terminal residue" evidence="2">
    <location>
        <position position="1"/>
    </location>
</feature>
<feature type="non-terminal residue" evidence="2">
    <location>
        <position position="73"/>
    </location>
</feature>
<feature type="transmembrane region" description="Helical" evidence="1">
    <location>
        <begin position="38"/>
        <end position="57"/>
    </location>
</feature>
<gene>
    <name evidence="2" type="ORF">L9F63_027269</name>
</gene>
<accession>A0AAD8EMJ6</accession>
<dbReference type="Proteomes" id="UP001233999">
    <property type="component" value="Unassembled WGS sequence"/>
</dbReference>
<organism evidence="2 3">
    <name type="scientific">Diploptera punctata</name>
    <name type="common">Pacific beetle cockroach</name>
    <dbReference type="NCBI Taxonomy" id="6984"/>
    <lineage>
        <taxon>Eukaryota</taxon>
        <taxon>Metazoa</taxon>
        <taxon>Ecdysozoa</taxon>
        <taxon>Arthropoda</taxon>
        <taxon>Hexapoda</taxon>
        <taxon>Insecta</taxon>
        <taxon>Pterygota</taxon>
        <taxon>Neoptera</taxon>
        <taxon>Polyneoptera</taxon>
        <taxon>Dictyoptera</taxon>
        <taxon>Blattodea</taxon>
        <taxon>Blaberoidea</taxon>
        <taxon>Blaberidae</taxon>
        <taxon>Diplopterinae</taxon>
        <taxon>Diploptera</taxon>
    </lineage>
</organism>
<keyword evidence="3" id="KW-1185">Reference proteome</keyword>
<dbReference type="AlphaFoldDB" id="A0AAD8EMJ6"/>
<reference evidence="2" key="2">
    <citation type="submission" date="2023-05" db="EMBL/GenBank/DDBJ databases">
        <authorList>
            <person name="Fouks B."/>
        </authorList>
    </citation>
    <scope>NUCLEOTIDE SEQUENCE</scope>
    <source>
        <strain evidence="2">Stay&amp;Tobe</strain>
        <tissue evidence="2">Testes</tissue>
    </source>
</reference>
<dbReference type="PANTHER" id="PTHR16740:SF1">
    <property type="entry name" value="CYTOCHROME B5-RELATED PROTEIN-RELATED"/>
    <property type="match status" value="1"/>
</dbReference>
<keyword evidence="1" id="KW-0812">Transmembrane</keyword>
<dbReference type="InterPro" id="IPR053100">
    <property type="entry name" value="Cytochrome_b5-related"/>
</dbReference>
<evidence type="ECO:0000313" key="3">
    <source>
        <dbReference type="Proteomes" id="UP001233999"/>
    </source>
</evidence>
<name>A0AAD8EMJ6_DIPPU</name>
<evidence type="ECO:0000256" key="1">
    <source>
        <dbReference type="SAM" id="Phobius"/>
    </source>
</evidence>
<dbReference type="PANTHER" id="PTHR16740">
    <property type="entry name" value="CYTOCHROME B5-RELATED PROTEIN-RELATED"/>
    <property type="match status" value="1"/>
</dbReference>
<comment type="caution">
    <text evidence="2">The sequence shown here is derived from an EMBL/GenBank/DDBJ whole genome shotgun (WGS) entry which is preliminary data.</text>
</comment>
<keyword evidence="1" id="KW-1133">Transmembrane helix</keyword>
<evidence type="ECO:0000313" key="2">
    <source>
        <dbReference type="EMBL" id="KAJ9595349.1"/>
    </source>
</evidence>
<sequence>LWPMMKGNFNNVHWDDLIPLVLPACMAMFTDVTWQEVIWMWMWITVASSLVFHIIAFNGAHHHPDIFHEGDAP</sequence>
<reference evidence="2" key="1">
    <citation type="journal article" date="2023" name="IScience">
        <title>Live-bearing cockroach genome reveals convergent evolutionary mechanisms linked to viviparity in insects and beyond.</title>
        <authorList>
            <person name="Fouks B."/>
            <person name="Harrison M.C."/>
            <person name="Mikhailova A.A."/>
            <person name="Marchal E."/>
            <person name="English S."/>
            <person name="Carruthers M."/>
            <person name="Jennings E.C."/>
            <person name="Chiamaka E.L."/>
            <person name="Frigard R.A."/>
            <person name="Pippel M."/>
            <person name="Attardo G.M."/>
            <person name="Benoit J.B."/>
            <person name="Bornberg-Bauer E."/>
            <person name="Tobe S.S."/>
        </authorList>
    </citation>
    <scope>NUCLEOTIDE SEQUENCE</scope>
    <source>
        <strain evidence="2">Stay&amp;Tobe</strain>
    </source>
</reference>
<protein>
    <submittedName>
        <fullName evidence="2">Uncharacterized protein</fullName>
    </submittedName>
</protein>
<keyword evidence="1" id="KW-0472">Membrane</keyword>
<proteinExistence type="predicted"/>
<dbReference type="EMBL" id="JASPKZ010002411">
    <property type="protein sequence ID" value="KAJ9595349.1"/>
    <property type="molecule type" value="Genomic_DNA"/>
</dbReference>